<dbReference type="HOGENOM" id="CLU_032071_0_0_1"/>
<feature type="compositionally biased region" description="Pro residues" evidence="1">
    <location>
        <begin position="29"/>
        <end position="46"/>
    </location>
</feature>
<dbReference type="EMBL" id="KN822972">
    <property type="protein sequence ID" value="KIO30402.1"/>
    <property type="molecule type" value="Genomic_DNA"/>
</dbReference>
<evidence type="ECO:0000313" key="2">
    <source>
        <dbReference type="EMBL" id="KIO30402.1"/>
    </source>
</evidence>
<reference evidence="2 3" key="1">
    <citation type="submission" date="2014-04" db="EMBL/GenBank/DDBJ databases">
        <authorList>
            <consortium name="DOE Joint Genome Institute"/>
            <person name="Kuo A."/>
            <person name="Girlanda M."/>
            <person name="Perotto S."/>
            <person name="Kohler A."/>
            <person name="Nagy L.G."/>
            <person name="Floudas D."/>
            <person name="Copeland A."/>
            <person name="Barry K.W."/>
            <person name="Cichocki N."/>
            <person name="Veneault-Fourrey C."/>
            <person name="LaButti K."/>
            <person name="Lindquist E.A."/>
            <person name="Lipzen A."/>
            <person name="Lundell T."/>
            <person name="Morin E."/>
            <person name="Murat C."/>
            <person name="Sun H."/>
            <person name="Tunlid A."/>
            <person name="Henrissat B."/>
            <person name="Grigoriev I.V."/>
            <person name="Hibbett D.S."/>
            <person name="Martin F."/>
            <person name="Nordberg H.P."/>
            <person name="Cantor M.N."/>
            <person name="Hua S.X."/>
        </authorList>
    </citation>
    <scope>NUCLEOTIDE SEQUENCE [LARGE SCALE GENOMIC DNA]</scope>
    <source>
        <strain evidence="2 3">MUT 4182</strain>
    </source>
</reference>
<evidence type="ECO:0000256" key="1">
    <source>
        <dbReference type="SAM" id="MobiDB-lite"/>
    </source>
</evidence>
<dbReference type="GO" id="GO:0030130">
    <property type="term" value="C:clathrin coat of trans-Golgi network vesicle"/>
    <property type="evidence" value="ECO:0007669"/>
    <property type="project" value="InterPro"/>
</dbReference>
<feature type="region of interest" description="Disordered" evidence="1">
    <location>
        <begin position="82"/>
        <end position="132"/>
    </location>
</feature>
<gene>
    <name evidence="2" type="ORF">M407DRAFT_20469</name>
</gene>
<dbReference type="GO" id="GO:0016192">
    <property type="term" value="P:vesicle-mediated transport"/>
    <property type="evidence" value="ECO:0007669"/>
    <property type="project" value="InterPro"/>
</dbReference>
<dbReference type="GO" id="GO:0006886">
    <property type="term" value="P:intracellular protein transport"/>
    <property type="evidence" value="ECO:0007669"/>
    <property type="project" value="InterPro"/>
</dbReference>
<reference evidence="3" key="2">
    <citation type="submission" date="2015-01" db="EMBL/GenBank/DDBJ databases">
        <title>Evolutionary Origins and Diversification of the Mycorrhizal Mutualists.</title>
        <authorList>
            <consortium name="DOE Joint Genome Institute"/>
            <consortium name="Mycorrhizal Genomics Consortium"/>
            <person name="Kohler A."/>
            <person name="Kuo A."/>
            <person name="Nagy L.G."/>
            <person name="Floudas D."/>
            <person name="Copeland A."/>
            <person name="Barry K.W."/>
            <person name="Cichocki N."/>
            <person name="Veneault-Fourrey C."/>
            <person name="LaButti K."/>
            <person name="Lindquist E.A."/>
            <person name="Lipzen A."/>
            <person name="Lundell T."/>
            <person name="Morin E."/>
            <person name="Murat C."/>
            <person name="Riley R."/>
            <person name="Ohm R."/>
            <person name="Sun H."/>
            <person name="Tunlid A."/>
            <person name="Henrissat B."/>
            <person name="Grigoriev I.V."/>
            <person name="Hibbett D.S."/>
            <person name="Martin F."/>
        </authorList>
    </citation>
    <scope>NUCLEOTIDE SEQUENCE [LARGE SCALE GENOMIC DNA]</scope>
    <source>
        <strain evidence="3">MUT 4182</strain>
    </source>
</reference>
<dbReference type="InterPro" id="IPR016025">
    <property type="entry name" value="Clathrin_H-chain_N"/>
</dbReference>
<dbReference type="Gene3D" id="2.130.10.110">
    <property type="entry name" value="Clathrin heavy-chain terminal domain"/>
    <property type="match status" value="1"/>
</dbReference>
<protein>
    <submittedName>
        <fullName evidence="2">Uncharacterized protein</fullName>
    </submittedName>
</protein>
<dbReference type="GO" id="GO:0030132">
    <property type="term" value="C:clathrin coat of coated pit"/>
    <property type="evidence" value="ECO:0007669"/>
    <property type="project" value="InterPro"/>
</dbReference>
<feature type="compositionally biased region" description="Polar residues" evidence="1">
    <location>
        <begin position="1"/>
        <end position="12"/>
    </location>
</feature>
<name>A0A0C3M9N9_9AGAM</name>
<feature type="compositionally biased region" description="Polar residues" evidence="1">
    <location>
        <begin position="534"/>
        <end position="545"/>
    </location>
</feature>
<dbReference type="Proteomes" id="UP000054248">
    <property type="component" value="Unassembled WGS sequence"/>
</dbReference>
<dbReference type="OrthoDB" id="3199831at2759"/>
<organism evidence="2 3">
    <name type="scientific">Tulasnella calospora MUT 4182</name>
    <dbReference type="NCBI Taxonomy" id="1051891"/>
    <lineage>
        <taxon>Eukaryota</taxon>
        <taxon>Fungi</taxon>
        <taxon>Dikarya</taxon>
        <taxon>Basidiomycota</taxon>
        <taxon>Agaricomycotina</taxon>
        <taxon>Agaricomycetes</taxon>
        <taxon>Cantharellales</taxon>
        <taxon>Tulasnellaceae</taxon>
        <taxon>Tulasnella</taxon>
    </lineage>
</organism>
<dbReference type="SUPFAM" id="SSF82171">
    <property type="entry name" value="DPP6 N-terminal domain-like"/>
    <property type="match status" value="1"/>
</dbReference>
<proteinExistence type="predicted"/>
<accession>A0A0C3M9N9</accession>
<feature type="compositionally biased region" description="Basic and acidic residues" evidence="1">
    <location>
        <begin position="573"/>
        <end position="594"/>
    </location>
</feature>
<dbReference type="AlphaFoldDB" id="A0A0C3M9N9"/>
<feature type="compositionally biased region" description="Low complexity" evidence="1">
    <location>
        <begin position="521"/>
        <end position="533"/>
    </location>
</feature>
<keyword evidence="3" id="KW-1185">Reference proteome</keyword>
<sequence length="599" mass="66302">MASAPFASSSQHSLDRTYWGSNQPYRWQSPPPGAALPARLLPPIPVPSSSTPSLATTHYRPSATSSGDQYYGFPPYSPPPLYYNQQHSPSSSSIPSPPPPKVHSPPTTGAPSLPGGAYDTTPRGSAYAGADPPMGSEWTPHHLLSEPTRTYSALDMEWDTIFDARKHRVPVLPETWFQDGWELAGVYVEHILFTERAEKKRRVQIYDIPKMSIRLVDVKYEAAVLSWDGKYLLVGNGKILQIVKVKSEKTVKKFKAKNINVRKWTSNTKGFCWVDTEGRFWRWSYTAGEEPEQMFKLISTAPKYWMTPIAAHDGSWYAVVATEKDRRSGVVHAFPENHGEARIFHGPAAAAFTRVVSSGITETAIVLMSLTQEGKNGCLLLDVQGLSKSSRFQKQARANITVSDSMKLFPDIFVDEHSSLAVTAISTSATDGSLALIFEPQGGKFIASRRLFMDNGDRIFCGVFGLHMERNASMFRRLKVYPDGPPNPDHIDAEEALFRSKSRRSSLSGQTDSGSAPATGTSSRFTSHAASSSYGTSVSAHSKMTGSVVPGKGKRKLNIGPVPTWGRGNFAQKDSDESWMFEKQRRARWEREDQRDDSD</sequence>
<evidence type="ECO:0000313" key="3">
    <source>
        <dbReference type="Proteomes" id="UP000054248"/>
    </source>
</evidence>
<dbReference type="GO" id="GO:0005198">
    <property type="term" value="F:structural molecule activity"/>
    <property type="evidence" value="ECO:0007669"/>
    <property type="project" value="InterPro"/>
</dbReference>
<feature type="region of interest" description="Disordered" evidence="1">
    <location>
        <begin position="500"/>
        <end position="599"/>
    </location>
</feature>
<feature type="region of interest" description="Disordered" evidence="1">
    <location>
        <begin position="1"/>
        <end position="70"/>
    </location>
</feature>
<feature type="compositionally biased region" description="Polar residues" evidence="1">
    <location>
        <begin position="509"/>
        <end position="520"/>
    </location>
</feature>